<evidence type="ECO:0000313" key="2">
    <source>
        <dbReference type="Proteomes" id="UP000468591"/>
    </source>
</evidence>
<comment type="caution">
    <text evidence="1">The sequence shown here is derived from an EMBL/GenBank/DDBJ whole genome shotgun (WGS) entry which is preliminary data.</text>
</comment>
<proteinExistence type="predicted"/>
<organism evidence="1 2">
    <name type="scientific">Sulfitobacter sediminilitoris</name>
    <dbReference type="NCBI Taxonomy" id="2698830"/>
    <lineage>
        <taxon>Bacteria</taxon>
        <taxon>Pseudomonadati</taxon>
        <taxon>Pseudomonadota</taxon>
        <taxon>Alphaproteobacteria</taxon>
        <taxon>Rhodobacterales</taxon>
        <taxon>Roseobacteraceae</taxon>
        <taxon>Sulfitobacter</taxon>
    </lineage>
</organism>
<name>A0A6P0CGG4_9RHOB</name>
<evidence type="ECO:0000313" key="1">
    <source>
        <dbReference type="EMBL" id="NEK25017.1"/>
    </source>
</evidence>
<keyword evidence="2" id="KW-1185">Reference proteome</keyword>
<dbReference type="AlphaFoldDB" id="A0A6P0CGG4"/>
<dbReference type="EMBL" id="JAABNT010000032">
    <property type="protein sequence ID" value="NEK25017.1"/>
    <property type="molecule type" value="Genomic_DNA"/>
</dbReference>
<accession>A0A6P0CGG4</accession>
<reference evidence="1 2" key="1">
    <citation type="submission" date="2020-01" db="EMBL/GenBank/DDBJ databases">
        <title>Sulfitobacter sediminilitoris sp. nov., isolated from a tidal flat.</title>
        <authorList>
            <person name="Park S."/>
            <person name="Yoon J.-H."/>
        </authorList>
    </citation>
    <scope>NUCLEOTIDE SEQUENCE [LARGE SCALE GENOMIC DNA]</scope>
    <source>
        <strain evidence="1 2">JBTF-M27</strain>
    </source>
</reference>
<gene>
    <name evidence="1" type="ORF">GV827_21860</name>
</gene>
<dbReference type="Proteomes" id="UP000468591">
    <property type="component" value="Unassembled WGS sequence"/>
</dbReference>
<protein>
    <submittedName>
        <fullName evidence="1">Uncharacterized protein</fullName>
    </submittedName>
</protein>
<sequence length="141" mass="15560">MKVSINHVQKSTGMIRKTTHHGVAVNVEFNSEELAVIQERQLENDIVLERGYPSDMSDAQIEKHANKGLGSKLLKAAVSGRDSLNFNLTVTKLMKGEDVYFLGTPVEAKEYEEAVKGGLVNLKGWIVANAEVEQETASFEL</sequence>
<dbReference type="RefSeq" id="WP_164356211.1">
    <property type="nucleotide sequence ID" value="NZ_JAABNT010000032.1"/>
</dbReference>